<protein>
    <submittedName>
        <fullName evidence="1">Phage protein</fullName>
    </submittedName>
</protein>
<sequence>MTHPHDNIRVGAITFVYSVTKRSWGIPGLSVIQNPLKAQRLAEEINNKRGAICTKHLPLS</sequence>
<dbReference type="InterPro" id="IPR009750">
    <property type="entry name" value="DUF1317"/>
</dbReference>
<dbReference type="EMBL" id="UGCV01000008">
    <property type="protein sequence ID" value="STJ18113.1"/>
    <property type="molecule type" value="Genomic_DNA"/>
</dbReference>
<name>A0A376W2U1_ECOLX</name>
<accession>A0A376W2U1</accession>
<reference evidence="1 2" key="1">
    <citation type="submission" date="2018-06" db="EMBL/GenBank/DDBJ databases">
        <authorList>
            <consortium name="Pathogen Informatics"/>
            <person name="Doyle S."/>
        </authorList>
    </citation>
    <scope>NUCLEOTIDE SEQUENCE [LARGE SCALE GENOMIC DNA]</scope>
    <source>
        <strain evidence="1 2">NCTC9081</strain>
    </source>
</reference>
<evidence type="ECO:0000313" key="1">
    <source>
        <dbReference type="EMBL" id="STJ18113.1"/>
    </source>
</evidence>
<dbReference type="Proteomes" id="UP000254716">
    <property type="component" value="Unassembled WGS sequence"/>
</dbReference>
<gene>
    <name evidence="1" type="ORF">NCTC9081_03587</name>
</gene>
<organism evidence="1 2">
    <name type="scientific">Escherichia coli</name>
    <dbReference type="NCBI Taxonomy" id="562"/>
    <lineage>
        <taxon>Bacteria</taxon>
        <taxon>Pseudomonadati</taxon>
        <taxon>Pseudomonadota</taxon>
        <taxon>Gammaproteobacteria</taxon>
        <taxon>Enterobacterales</taxon>
        <taxon>Enterobacteriaceae</taxon>
        <taxon>Escherichia</taxon>
    </lineage>
</organism>
<proteinExistence type="predicted"/>
<dbReference type="Pfam" id="PF07026">
    <property type="entry name" value="DUF1317"/>
    <property type="match status" value="1"/>
</dbReference>
<dbReference type="AlphaFoldDB" id="A0A376W2U1"/>
<evidence type="ECO:0000313" key="2">
    <source>
        <dbReference type="Proteomes" id="UP000254716"/>
    </source>
</evidence>